<comment type="caution">
    <text evidence="2">The sequence shown here is derived from an EMBL/GenBank/DDBJ whole genome shotgun (WGS) entry which is preliminary data.</text>
</comment>
<sequence>MTSGSSILIDFNSMRLSEQSLSSASFLCSSSSFLFASCLFSMRASSFSSLTCCSTTGSSSEIAVTRFKVTPPSAESESSSSLSSMSLSLVSESSFTTNTLENRCELESSSRSLLSADDLPDELPESSREC</sequence>
<dbReference type="AlphaFoldDB" id="A0AAW2F268"/>
<organism evidence="2 3">
    <name type="scientific">Cardiocondyla obscurior</name>
    <dbReference type="NCBI Taxonomy" id="286306"/>
    <lineage>
        <taxon>Eukaryota</taxon>
        <taxon>Metazoa</taxon>
        <taxon>Ecdysozoa</taxon>
        <taxon>Arthropoda</taxon>
        <taxon>Hexapoda</taxon>
        <taxon>Insecta</taxon>
        <taxon>Pterygota</taxon>
        <taxon>Neoptera</taxon>
        <taxon>Endopterygota</taxon>
        <taxon>Hymenoptera</taxon>
        <taxon>Apocrita</taxon>
        <taxon>Aculeata</taxon>
        <taxon>Formicoidea</taxon>
        <taxon>Formicidae</taxon>
        <taxon>Myrmicinae</taxon>
        <taxon>Cardiocondyla</taxon>
    </lineage>
</organism>
<gene>
    <name evidence="2" type="ORF">PUN28_014197</name>
</gene>
<evidence type="ECO:0000313" key="3">
    <source>
        <dbReference type="Proteomes" id="UP001430953"/>
    </source>
</evidence>
<keyword evidence="3" id="KW-1185">Reference proteome</keyword>
<feature type="region of interest" description="Disordered" evidence="1">
    <location>
        <begin position="106"/>
        <end position="130"/>
    </location>
</feature>
<evidence type="ECO:0000256" key="1">
    <source>
        <dbReference type="SAM" id="MobiDB-lite"/>
    </source>
</evidence>
<evidence type="ECO:0008006" key="4">
    <source>
        <dbReference type="Google" id="ProtNLM"/>
    </source>
</evidence>
<name>A0AAW2F268_9HYME</name>
<dbReference type="Proteomes" id="UP001430953">
    <property type="component" value="Unassembled WGS sequence"/>
</dbReference>
<evidence type="ECO:0000313" key="2">
    <source>
        <dbReference type="EMBL" id="KAL0108919.1"/>
    </source>
</evidence>
<protein>
    <recommendedName>
        <fullName evidence="4">Secreted protein</fullName>
    </recommendedName>
</protein>
<accession>A0AAW2F268</accession>
<dbReference type="EMBL" id="JADYXP020000015">
    <property type="protein sequence ID" value="KAL0108919.1"/>
    <property type="molecule type" value="Genomic_DNA"/>
</dbReference>
<reference evidence="2 3" key="1">
    <citation type="submission" date="2023-03" db="EMBL/GenBank/DDBJ databases">
        <title>High recombination rates correlate with genetic variation in Cardiocondyla obscurior ants.</title>
        <authorList>
            <person name="Errbii M."/>
        </authorList>
    </citation>
    <scope>NUCLEOTIDE SEQUENCE [LARGE SCALE GENOMIC DNA]</scope>
    <source>
        <strain evidence="2">Alpha-2009</strain>
        <tissue evidence="2">Whole body</tissue>
    </source>
</reference>
<proteinExistence type="predicted"/>